<dbReference type="AlphaFoldDB" id="A0A645E0D8"/>
<name>A0A645E0D8_9ZZZZ</name>
<reference evidence="1" key="1">
    <citation type="submission" date="2019-08" db="EMBL/GenBank/DDBJ databases">
        <authorList>
            <person name="Kucharzyk K."/>
            <person name="Murdoch R.W."/>
            <person name="Higgins S."/>
            <person name="Loffler F."/>
        </authorList>
    </citation>
    <scope>NUCLEOTIDE SEQUENCE</scope>
</reference>
<gene>
    <name evidence="1" type="ORF">SDC9_142138</name>
</gene>
<accession>A0A645E0D8</accession>
<organism evidence="1">
    <name type="scientific">bioreactor metagenome</name>
    <dbReference type="NCBI Taxonomy" id="1076179"/>
    <lineage>
        <taxon>unclassified sequences</taxon>
        <taxon>metagenomes</taxon>
        <taxon>ecological metagenomes</taxon>
    </lineage>
</organism>
<protein>
    <submittedName>
        <fullName evidence="1">Uncharacterized protein</fullName>
    </submittedName>
</protein>
<proteinExistence type="predicted"/>
<dbReference type="EMBL" id="VSSQ01041534">
    <property type="protein sequence ID" value="MPM94989.1"/>
    <property type="molecule type" value="Genomic_DNA"/>
</dbReference>
<evidence type="ECO:0000313" key="1">
    <source>
        <dbReference type="EMBL" id="MPM94989.1"/>
    </source>
</evidence>
<comment type="caution">
    <text evidence="1">The sequence shown here is derived from an EMBL/GenBank/DDBJ whole genome shotgun (WGS) entry which is preliminary data.</text>
</comment>
<sequence>MLRNSLLPNDLEGLRNLIPGSVYDLRDYVPKEFFYYQYIIVSEPLILQFSEDKQRVITILGNFMLKDPRAMDYYNLIEDVVITNDIHIKVFKRKDLVPNFIREDISNQFKEYYPDEPRMYEFTMLE</sequence>